<keyword evidence="9" id="KW-0560">Oxidoreductase</keyword>
<dbReference type="Proteomes" id="UP000717328">
    <property type="component" value="Unassembled WGS sequence"/>
</dbReference>
<dbReference type="EMBL" id="JABCKI010006026">
    <property type="protein sequence ID" value="KAG5635769.1"/>
    <property type="molecule type" value="Genomic_DNA"/>
</dbReference>
<keyword evidence="5" id="KW-0349">Heme</keyword>
<dbReference type="GO" id="GO:0016020">
    <property type="term" value="C:membrane"/>
    <property type="evidence" value="ECO:0007669"/>
    <property type="project" value="UniProtKB-SubCell"/>
</dbReference>
<evidence type="ECO:0000256" key="1">
    <source>
        <dbReference type="ARBA" id="ARBA00001971"/>
    </source>
</evidence>
<evidence type="ECO:0000256" key="9">
    <source>
        <dbReference type="ARBA" id="ARBA00023002"/>
    </source>
</evidence>
<sequence>MHRTSVEIFEIKKKALKQGGESFHEQGKDIMSILGTTLTFGGSDTTSNAISRALHLISTHPEVQDKLRSEIMEAFTTYGENMLYDDLVALPFLDAVCRETLRLHPTFPLGARVARQDASVPLSTPIKGLDGREMHSIMIPKGTRVYISILNANRDPALWGPDSYEWKPERWLSPLPQAVTDARIPGIYSNLYVALKSVSSPR</sequence>
<comment type="similarity">
    <text evidence="4">Belongs to the cytochrome P450 family.</text>
</comment>
<evidence type="ECO:0000256" key="8">
    <source>
        <dbReference type="ARBA" id="ARBA00022989"/>
    </source>
</evidence>
<comment type="cofactor">
    <cofactor evidence="1">
        <name>heme</name>
        <dbReference type="ChEBI" id="CHEBI:30413"/>
    </cofactor>
</comment>
<evidence type="ECO:0008006" key="15">
    <source>
        <dbReference type="Google" id="ProtNLM"/>
    </source>
</evidence>
<organism evidence="13 14">
    <name type="scientific">Sphagnurus paluster</name>
    <dbReference type="NCBI Taxonomy" id="117069"/>
    <lineage>
        <taxon>Eukaryota</taxon>
        <taxon>Fungi</taxon>
        <taxon>Dikarya</taxon>
        <taxon>Basidiomycota</taxon>
        <taxon>Agaricomycotina</taxon>
        <taxon>Agaricomycetes</taxon>
        <taxon>Agaricomycetidae</taxon>
        <taxon>Agaricales</taxon>
        <taxon>Tricholomatineae</taxon>
        <taxon>Lyophyllaceae</taxon>
        <taxon>Sphagnurus</taxon>
    </lineage>
</organism>
<dbReference type="InterPro" id="IPR050121">
    <property type="entry name" value="Cytochrome_P450_monoxygenase"/>
</dbReference>
<keyword evidence="12" id="KW-0472">Membrane</keyword>
<keyword evidence="14" id="KW-1185">Reference proteome</keyword>
<evidence type="ECO:0000256" key="4">
    <source>
        <dbReference type="ARBA" id="ARBA00010617"/>
    </source>
</evidence>
<dbReference type="InterPro" id="IPR036396">
    <property type="entry name" value="Cyt_P450_sf"/>
</dbReference>
<protein>
    <recommendedName>
        <fullName evidence="15">Cytochrome P450</fullName>
    </recommendedName>
</protein>
<evidence type="ECO:0000256" key="3">
    <source>
        <dbReference type="ARBA" id="ARBA00004721"/>
    </source>
</evidence>
<evidence type="ECO:0000313" key="13">
    <source>
        <dbReference type="EMBL" id="KAG5635769.1"/>
    </source>
</evidence>
<dbReference type="Pfam" id="PF00067">
    <property type="entry name" value="p450"/>
    <property type="match status" value="1"/>
</dbReference>
<keyword evidence="10" id="KW-0408">Iron</keyword>
<comment type="caution">
    <text evidence="13">The sequence shown here is derived from an EMBL/GenBank/DDBJ whole genome shotgun (WGS) entry which is preliminary data.</text>
</comment>
<evidence type="ECO:0000256" key="11">
    <source>
        <dbReference type="ARBA" id="ARBA00023033"/>
    </source>
</evidence>
<dbReference type="PRINTS" id="PR00463">
    <property type="entry name" value="EP450I"/>
</dbReference>
<dbReference type="OrthoDB" id="1470350at2759"/>
<evidence type="ECO:0000256" key="6">
    <source>
        <dbReference type="ARBA" id="ARBA00022692"/>
    </source>
</evidence>
<dbReference type="PANTHER" id="PTHR24305">
    <property type="entry name" value="CYTOCHROME P450"/>
    <property type="match status" value="1"/>
</dbReference>
<evidence type="ECO:0000313" key="14">
    <source>
        <dbReference type="Proteomes" id="UP000717328"/>
    </source>
</evidence>
<proteinExistence type="inferred from homology"/>
<evidence type="ECO:0000256" key="2">
    <source>
        <dbReference type="ARBA" id="ARBA00004370"/>
    </source>
</evidence>
<keyword evidence="11" id="KW-0503">Monooxygenase</keyword>
<evidence type="ECO:0000256" key="7">
    <source>
        <dbReference type="ARBA" id="ARBA00022723"/>
    </source>
</evidence>
<keyword evidence="8" id="KW-1133">Transmembrane helix</keyword>
<dbReference type="GO" id="GO:0016705">
    <property type="term" value="F:oxidoreductase activity, acting on paired donors, with incorporation or reduction of molecular oxygen"/>
    <property type="evidence" value="ECO:0007669"/>
    <property type="project" value="InterPro"/>
</dbReference>
<comment type="pathway">
    <text evidence="3">Secondary metabolite biosynthesis; terpenoid biosynthesis.</text>
</comment>
<dbReference type="GO" id="GO:0005506">
    <property type="term" value="F:iron ion binding"/>
    <property type="evidence" value="ECO:0007669"/>
    <property type="project" value="InterPro"/>
</dbReference>
<reference evidence="13" key="2">
    <citation type="submission" date="2021-10" db="EMBL/GenBank/DDBJ databases">
        <title>Phylogenomics reveals ancestral predisposition of the termite-cultivated fungus Termitomyces towards a domesticated lifestyle.</title>
        <authorList>
            <person name="Auxier B."/>
            <person name="Grum-Grzhimaylo A."/>
            <person name="Cardenas M.E."/>
            <person name="Lodge J.D."/>
            <person name="Laessoe T."/>
            <person name="Pedersen O."/>
            <person name="Smith M.E."/>
            <person name="Kuyper T.W."/>
            <person name="Franco-Molano E.A."/>
            <person name="Baroni T.J."/>
            <person name="Aanen D.K."/>
        </authorList>
    </citation>
    <scope>NUCLEOTIDE SEQUENCE</scope>
    <source>
        <strain evidence="13">D49</strain>
    </source>
</reference>
<evidence type="ECO:0000256" key="10">
    <source>
        <dbReference type="ARBA" id="ARBA00023004"/>
    </source>
</evidence>
<dbReference type="GO" id="GO:0004497">
    <property type="term" value="F:monooxygenase activity"/>
    <property type="evidence" value="ECO:0007669"/>
    <property type="project" value="UniProtKB-KW"/>
</dbReference>
<comment type="subcellular location">
    <subcellularLocation>
        <location evidence="2">Membrane</location>
    </subcellularLocation>
</comment>
<evidence type="ECO:0000256" key="12">
    <source>
        <dbReference type="ARBA" id="ARBA00023136"/>
    </source>
</evidence>
<dbReference type="SUPFAM" id="SSF48264">
    <property type="entry name" value="Cytochrome P450"/>
    <property type="match status" value="1"/>
</dbReference>
<keyword evidence="6" id="KW-0812">Transmembrane</keyword>
<dbReference type="InterPro" id="IPR001128">
    <property type="entry name" value="Cyt_P450"/>
</dbReference>
<dbReference type="Gene3D" id="1.10.630.10">
    <property type="entry name" value="Cytochrome P450"/>
    <property type="match status" value="1"/>
</dbReference>
<reference evidence="13" key="1">
    <citation type="submission" date="2021-02" db="EMBL/GenBank/DDBJ databases">
        <authorList>
            <person name="Nieuwenhuis M."/>
            <person name="Van De Peppel L.J.J."/>
        </authorList>
    </citation>
    <scope>NUCLEOTIDE SEQUENCE</scope>
    <source>
        <strain evidence="13">D49</strain>
    </source>
</reference>
<keyword evidence="7" id="KW-0479">Metal-binding</keyword>
<dbReference type="AlphaFoldDB" id="A0A9P7FP95"/>
<evidence type="ECO:0000256" key="5">
    <source>
        <dbReference type="ARBA" id="ARBA00022617"/>
    </source>
</evidence>
<gene>
    <name evidence="13" type="ORF">H0H81_010149</name>
</gene>
<dbReference type="GO" id="GO:0020037">
    <property type="term" value="F:heme binding"/>
    <property type="evidence" value="ECO:0007669"/>
    <property type="project" value="InterPro"/>
</dbReference>
<name>A0A9P7FP95_9AGAR</name>
<dbReference type="InterPro" id="IPR002401">
    <property type="entry name" value="Cyt_P450_E_grp-I"/>
</dbReference>
<accession>A0A9P7FP95</accession>
<dbReference type="PANTHER" id="PTHR24305:SF166">
    <property type="entry name" value="CYTOCHROME P450 12A4, MITOCHONDRIAL-RELATED"/>
    <property type="match status" value="1"/>
</dbReference>